<dbReference type="EMBL" id="JARPMG010000007">
    <property type="protein sequence ID" value="KAJ8099060.1"/>
    <property type="molecule type" value="Genomic_DNA"/>
</dbReference>
<comment type="caution">
    <text evidence="1">The sequence shown here is derived from an EMBL/GenBank/DDBJ whole genome shotgun (WGS) entry which is preliminary data.</text>
</comment>
<gene>
    <name evidence="1" type="ORF">POJ06DRAFT_255850</name>
</gene>
<dbReference type="Proteomes" id="UP001217417">
    <property type="component" value="Unassembled WGS sequence"/>
</dbReference>
<evidence type="ECO:0000313" key="2">
    <source>
        <dbReference type="Proteomes" id="UP001217417"/>
    </source>
</evidence>
<proteinExistence type="predicted"/>
<protein>
    <recommendedName>
        <fullName evidence="3">HAT C-terminal dimerisation domain-containing protein</fullName>
    </recommendedName>
</protein>
<reference evidence="1" key="1">
    <citation type="submission" date="2023-03" db="EMBL/GenBank/DDBJ databases">
        <title>Near-Complete genome sequence of Lipomyces tetrasporous NRRL Y-64009, an oleaginous yeast capable of growing on lignocellulosic hydrolysates.</title>
        <authorList>
            <consortium name="Lawrence Berkeley National Laboratory"/>
            <person name="Jagtap S.S."/>
            <person name="Liu J.-J."/>
            <person name="Walukiewicz H.E."/>
            <person name="Pangilinan J."/>
            <person name="Lipzen A."/>
            <person name="Ahrendt S."/>
            <person name="Koriabine M."/>
            <person name="Cobaugh K."/>
            <person name="Salamov A."/>
            <person name="Yoshinaga Y."/>
            <person name="Ng V."/>
            <person name="Daum C."/>
            <person name="Grigoriev I.V."/>
            <person name="Slininger P.J."/>
            <person name="Dien B.S."/>
            <person name="Jin Y.-S."/>
            <person name="Rao C.V."/>
        </authorList>
    </citation>
    <scope>NUCLEOTIDE SEQUENCE</scope>
    <source>
        <strain evidence="1">NRRL Y-64009</strain>
    </source>
</reference>
<dbReference type="AlphaFoldDB" id="A0AAD7QPX7"/>
<dbReference type="RefSeq" id="XP_056042510.1">
    <property type="nucleotide sequence ID" value="XM_056187941.1"/>
</dbReference>
<keyword evidence="2" id="KW-1185">Reference proteome</keyword>
<accession>A0AAD7QPX7</accession>
<evidence type="ECO:0000313" key="1">
    <source>
        <dbReference type="EMBL" id="KAJ8099060.1"/>
    </source>
</evidence>
<sequence length="129" mass="14804">MNKTLISIALIFDPRFRTELLKAKTTDDEATKLTVEAMKEKLHREYPLVLAERTEPYSKSWEACIGGSHALKATALKSFAVRDIDSSVEEEILAVATTEERWLLRWWRAHKKRIWLAAAMDYLAIPASE</sequence>
<organism evidence="1 2">
    <name type="scientific">Lipomyces tetrasporus</name>
    <dbReference type="NCBI Taxonomy" id="54092"/>
    <lineage>
        <taxon>Eukaryota</taxon>
        <taxon>Fungi</taxon>
        <taxon>Dikarya</taxon>
        <taxon>Ascomycota</taxon>
        <taxon>Saccharomycotina</taxon>
        <taxon>Lipomycetes</taxon>
        <taxon>Lipomycetales</taxon>
        <taxon>Lipomycetaceae</taxon>
        <taxon>Lipomyces</taxon>
    </lineage>
</organism>
<name>A0AAD7QPX7_9ASCO</name>
<dbReference type="GeneID" id="80883107"/>
<evidence type="ECO:0008006" key="3">
    <source>
        <dbReference type="Google" id="ProtNLM"/>
    </source>
</evidence>